<evidence type="ECO:0000259" key="1">
    <source>
        <dbReference type="Pfam" id="PF12680"/>
    </source>
</evidence>
<dbReference type="OrthoDB" id="391735at2"/>
<name>A0A1H9NS20_9BACT</name>
<organism evidence="2 3">
    <name type="scientific">Neolewinella agarilytica</name>
    <dbReference type="NCBI Taxonomy" id="478744"/>
    <lineage>
        <taxon>Bacteria</taxon>
        <taxon>Pseudomonadati</taxon>
        <taxon>Bacteroidota</taxon>
        <taxon>Saprospiria</taxon>
        <taxon>Saprospirales</taxon>
        <taxon>Lewinellaceae</taxon>
        <taxon>Neolewinella</taxon>
    </lineage>
</organism>
<sequence length="153" mass="17179">MDNAALINTFYQSFANHDAEGMVACYHDQIEFEDPAFGPLKGDRAKAMWRMLLTGASSKVTFSNVQAEGNKGSADWVAEYTFGPDKRPVVNVIHAEFEFADGKIIRHTDTFDLWKWSGQALGMPGKLLGWSGFMRNKIRQTTHGRLAKFMGKK</sequence>
<protein>
    <submittedName>
        <fullName evidence="2">Ketosteroid isomerase-related protein</fullName>
    </submittedName>
</protein>
<dbReference type="GO" id="GO:0016853">
    <property type="term" value="F:isomerase activity"/>
    <property type="evidence" value="ECO:0007669"/>
    <property type="project" value="UniProtKB-KW"/>
</dbReference>
<proteinExistence type="predicted"/>
<reference evidence="3" key="1">
    <citation type="submission" date="2016-10" db="EMBL/GenBank/DDBJ databases">
        <authorList>
            <person name="Varghese N."/>
            <person name="Submissions S."/>
        </authorList>
    </citation>
    <scope>NUCLEOTIDE SEQUENCE [LARGE SCALE GENOMIC DNA]</scope>
    <source>
        <strain evidence="3">DSM 24740</strain>
    </source>
</reference>
<dbReference type="InterPro" id="IPR032710">
    <property type="entry name" value="NTF2-like_dom_sf"/>
</dbReference>
<dbReference type="EMBL" id="FOFB01000039">
    <property type="protein sequence ID" value="SER38770.1"/>
    <property type="molecule type" value="Genomic_DNA"/>
</dbReference>
<evidence type="ECO:0000313" key="3">
    <source>
        <dbReference type="Proteomes" id="UP000199021"/>
    </source>
</evidence>
<dbReference type="SUPFAM" id="SSF54427">
    <property type="entry name" value="NTF2-like"/>
    <property type="match status" value="1"/>
</dbReference>
<accession>A0A1H9NS20</accession>
<dbReference type="InParanoid" id="A0A1H9NS20"/>
<evidence type="ECO:0000313" key="2">
    <source>
        <dbReference type="EMBL" id="SER38770.1"/>
    </source>
</evidence>
<dbReference type="STRING" id="478744.SAMN05444359_13917"/>
<keyword evidence="3" id="KW-1185">Reference proteome</keyword>
<gene>
    <name evidence="2" type="ORF">SAMN05444359_13917</name>
</gene>
<dbReference type="InterPro" id="IPR037401">
    <property type="entry name" value="SnoaL-like"/>
</dbReference>
<dbReference type="Gene3D" id="3.10.450.50">
    <property type="match status" value="1"/>
</dbReference>
<keyword evidence="2" id="KW-0413">Isomerase</keyword>
<feature type="domain" description="SnoaL-like" evidence="1">
    <location>
        <begin position="9"/>
        <end position="107"/>
    </location>
</feature>
<dbReference type="AlphaFoldDB" id="A0A1H9NS20"/>
<dbReference type="Pfam" id="PF12680">
    <property type="entry name" value="SnoaL_2"/>
    <property type="match status" value="1"/>
</dbReference>
<dbReference type="RefSeq" id="WP_090173218.1">
    <property type="nucleotide sequence ID" value="NZ_FOFB01000039.1"/>
</dbReference>
<dbReference type="Proteomes" id="UP000199021">
    <property type="component" value="Unassembled WGS sequence"/>
</dbReference>